<evidence type="ECO:0000256" key="5">
    <source>
        <dbReference type="SAM" id="Coils"/>
    </source>
</evidence>
<organism evidence="8">
    <name type="scientific">Salmonella enterica subsp. houtenae serovar 44:z36[z38]:-</name>
    <dbReference type="NCBI Taxonomy" id="1967609"/>
    <lineage>
        <taxon>Bacteria</taxon>
        <taxon>Pseudomonadati</taxon>
        <taxon>Pseudomonadota</taxon>
        <taxon>Gammaproteobacteria</taxon>
        <taxon>Enterobacterales</taxon>
        <taxon>Enterobacteriaceae</taxon>
        <taxon>Salmonella</taxon>
    </lineage>
</organism>
<evidence type="ECO:0000256" key="6">
    <source>
        <dbReference type="SAM" id="MobiDB-lite"/>
    </source>
</evidence>
<evidence type="ECO:0000256" key="2">
    <source>
        <dbReference type="ARBA" id="ARBA00013194"/>
    </source>
</evidence>
<proteinExistence type="predicted"/>
<dbReference type="Gene3D" id="1.10.287.460">
    <property type="entry name" value="Peptidyl-prolyl cis-trans isomerase, FKBP-type, N-terminal domain"/>
    <property type="match status" value="1"/>
</dbReference>
<evidence type="ECO:0000256" key="1">
    <source>
        <dbReference type="ARBA" id="ARBA00000971"/>
    </source>
</evidence>
<keyword evidence="5" id="KW-0175">Coiled coil</keyword>
<protein>
    <recommendedName>
        <fullName evidence="2 4">peptidylprolyl isomerase</fullName>
        <ecNumber evidence="2 4">5.2.1.8</ecNumber>
    </recommendedName>
</protein>
<feature type="coiled-coil region" evidence="5">
    <location>
        <begin position="203"/>
        <end position="230"/>
    </location>
</feature>
<evidence type="ECO:0000256" key="4">
    <source>
        <dbReference type="PROSITE-ProRule" id="PRU00277"/>
    </source>
</evidence>
<dbReference type="GO" id="GO:0006457">
    <property type="term" value="P:protein folding"/>
    <property type="evidence" value="ECO:0007669"/>
    <property type="project" value="InterPro"/>
</dbReference>
<dbReference type="InterPro" id="IPR036944">
    <property type="entry name" value="PPIase_FKBP_N_sf"/>
</dbReference>
<feature type="domain" description="PPIase FKBP-type" evidence="7">
    <location>
        <begin position="355"/>
        <end position="441"/>
    </location>
</feature>
<reference evidence="8" key="1">
    <citation type="journal article" date="2018" name="Genome Biol.">
        <title>SKESA: strategic k-mer extension for scrupulous assemblies.</title>
        <authorList>
            <person name="Souvorov A."/>
            <person name="Agarwala R."/>
            <person name="Lipman D.J."/>
        </authorList>
    </citation>
    <scope>NUCLEOTIDE SEQUENCE</scope>
    <source>
        <strain evidence="8">166-88</strain>
    </source>
</reference>
<dbReference type="PROSITE" id="PS50059">
    <property type="entry name" value="FKBP_PPIASE"/>
    <property type="match status" value="1"/>
</dbReference>
<dbReference type="InterPro" id="IPR000774">
    <property type="entry name" value="PPIase_FKBP_N"/>
</dbReference>
<dbReference type="Pfam" id="PF00254">
    <property type="entry name" value="FKBP_C"/>
    <property type="match status" value="1"/>
</dbReference>
<keyword evidence="3 4" id="KW-0697">Rotamase</keyword>
<feature type="region of interest" description="Disordered" evidence="6">
    <location>
        <begin position="441"/>
        <end position="466"/>
    </location>
</feature>
<dbReference type="InterPro" id="IPR001179">
    <property type="entry name" value="PPIase_FKBP_dom"/>
</dbReference>
<dbReference type="InterPro" id="IPR046357">
    <property type="entry name" value="PPIase_dom_sf"/>
</dbReference>
<reference evidence="8" key="2">
    <citation type="submission" date="2018-07" db="EMBL/GenBank/DDBJ databases">
        <authorList>
            <consortium name="NCBI Pathogen Detection Project"/>
        </authorList>
    </citation>
    <scope>NUCLEOTIDE SEQUENCE</scope>
    <source>
        <strain evidence="8">166-88</strain>
    </source>
</reference>
<keyword evidence="4" id="KW-0413">Isomerase</keyword>
<gene>
    <name evidence="8" type="ORF">GND75_002961</name>
</gene>
<name>A0A736I7F2_SALHO</name>
<evidence type="ECO:0000313" key="8">
    <source>
        <dbReference type="EMBL" id="HAE7581342.1"/>
    </source>
</evidence>
<evidence type="ECO:0000259" key="7">
    <source>
        <dbReference type="PROSITE" id="PS50059"/>
    </source>
</evidence>
<dbReference type="EC" id="5.2.1.8" evidence="2 4"/>
<dbReference type="GO" id="GO:0003755">
    <property type="term" value="F:peptidyl-prolyl cis-trans isomerase activity"/>
    <property type="evidence" value="ECO:0007669"/>
    <property type="project" value="UniProtKB-KW"/>
</dbReference>
<feature type="coiled-coil region" evidence="5">
    <location>
        <begin position="122"/>
        <end position="163"/>
    </location>
</feature>
<dbReference type="EMBL" id="DAASYS010000012">
    <property type="protein sequence ID" value="HAE7581342.1"/>
    <property type="molecule type" value="Genomic_DNA"/>
</dbReference>
<dbReference type="AlphaFoldDB" id="A0A736I7F2"/>
<evidence type="ECO:0000256" key="3">
    <source>
        <dbReference type="ARBA" id="ARBA00023110"/>
    </source>
</evidence>
<dbReference type="Pfam" id="PF01346">
    <property type="entry name" value="FKBP_N"/>
    <property type="match status" value="1"/>
</dbReference>
<comment type="catalytic activity">
    <reaction evidence="1 4">
        <text>[protein]-peptidylproline (omega=180) = [protein]-peptidylproline (omega=0)</text>
        <dbReference type="Rhea" id="RHEA:16237"/>
        <dbReference type="Rhea" id="RHEA-COMP:10747"/>
        <dbReference type="Rhea" id="RHEA-COMP:10748"/>
        <dbReference type="ChEBI" id="CHEBI:83833"/>
        <dbReference type="ChEBI" id="CHEBI:83834"/>
        <dbReference type="EC" id="5.2.1.8"/>
    </reaction>
</comment>
<comment type="caution">
    <text evidence="8">The sequence shown here is derived from an EMBL/GenBank/DDBJ whole genome shotgun (WGS) entry which is preliminary data.</text>
</comment>
<dbReference type="Gene3D" id="3.10.50.40">
    <property type="match status" value="1"/>
</dbReference>
<accession>A0A736I7F2</accession>
<sequence>MKDVTQTGRVMALFCLLAGGIIVLPALATDDMPEVLRYARQYSRANPESMKHLAGEKEGGDVVDAKVGLSRKLARSELIRRQQQVHLKILEGKLRESEAALAAARHPSASTPEKRGVRQQDIKTMTSRIEELSRDLRVATDKQTALANQIRDLQREKDALQMKADVDTSVQQAARQKAEIALKATSEELTSRTTELTAARRQADTLVAEKMMLEKTVQTLRQQNKTQKTEKQVSLKTASQRRAYAAGVIYARDVQEALDGNRLLGVSLDSAAMMAGLNDALSGQSLQLKEDALAVAGHDLEKVTAEGFRSVTEGQKKQAETWLKNFRKGKGVARDDTGFWYQITYEGDGDRLKPDDTIDVVVEESLINGKVVSDMDRAGNSLRQKVREFPPVFAAGLARLKNHGQITLVVPPELAYGDKGYPPDVPPGATMIYRVRVADRIAESESPPSAPEVQNSKETSVGRRAG</sequence>
<dbReference type="SUPFAM" id="SSF54534">
    <property type="entry name" value="FKBP-like"/>
    <property type="match status" value="1"/>
</dbReference>